<keyword evidence="2" id="KW-0472">Membrane</keyword>
<feature type="coiled-coil region" evidence="1">
    <location>
        <begin position="89"/>
        <end position="123"/>
    </location>
</feature>
<protein>
    <submittedName>
        <fullName evidence="3">Uncharacterized protein</fullName>
    </submittedName>
</protein>
<comment type="caution">
    <text evidence="3">The sequence shown here is derived from an EMBL/GenBank/DDBJ whole genome shotgun (WGS) entry which is preliminary data.</text>
</comment>
<keyword evidence="2" id="KW-0812">Transmembrane</keyword>
<organism evidence="3 4">
    <name type="scientific">Hydrogenothermus marinus</name>
    <dbReference type="NCBI Taxonomy" id="133270"/>
    <lineage>
        <taxon>Bacteria</taxon>
        <taxon>Pseudomonadati</taxon>
        <taxon>Aquificota</taxon>
        <taxon>Aquificia</taxon>
        <taxon>Aquificales</taxon>
        <taxon>Hydrogenothermaceae</taxon>
        <taxon>Hydrogenothermus</taxon>
    </lineage>
</organism>
<accession>A0A3M0BIF5</accession>
<feature type="transmembrane region" description="Helical" evidence="2">
    <location>
        <begin position="280"/>
        <end position="299"/>
    </location>
</feature>
<dbReference type="RefSeq" id="WP_121923008.1">
    <property type="nucleotide sequence ID" value="NZ_REFO01000011.1"/>
</dbReference>
<gene>
    <name evidence="3" type="ORF">CLV39_0880</name>
</gene>
<dbReference type="Proteomes" id="UP000280842">
    <property type="component" value="Unassembled WGS sequence"/>
</dbReference>
<sequence length="417" mass="49516">MNTGNKLKQLYSYMDQTQNIAKKVYSTLSKYIEETKNLSDKDEVNIFLKNLADNEFNKLYLYLKQNIETINTPIRVPKKGFDTIYKEKLEELIDTLNYLEQKLNEIYKKLEDFQEKLHSKRAENVSFKEFILAEKTEIEDYLKLGVNRILDDKLHFFKEELEKIREIGEPHLVIKFLKEFEKNVNLFIKEQLFMNISGLNRSLKDTLLKKAENYVEKLGIPDQKKHVLLDNLKVFLENYEDIYPLIYFQIPQISEKMFDADLEYSSLLDKFAENINSFRFLSIFLTGIILTLIGIYETLNSDVDMWMILSIVGIFFIFGSLVDALFFNKKYKKVFLQKQEEILIQSLRKNLDEIKTALLLYFYEENQLLIDRINEIINEELEVYSTGGKYLENMKNTIKSLRDEVYDLKSKIKTELS</sequence>
<evidence type="ECO:0000313" key="3">
    <source>
        <dbReference type="EMBL" id="RMA97223.1"/>
    </source>
</evidence>
<dbReference type="EMBL" id="REFO01000011">
    <property type="protein sequence ID" value="RMA97223.1"/>
    <property type="molecule type" value="Genomic_DNA"/>
</dbReference>
<proteinExistence type="predicted"/>
<reference evidence="3 4" key="1">
    <citation type="submission" date="2018-10" db="EMBL/GenBank/DDBJ databases">
        <title>Genomic Encyclopedia of Archaeal and Bacterial Type Strains, Phase II (KMG-II): from individual species to whole genera.</title>
        <authorList>
            <person name="Goeker M."/>
        </authorList>
    </citation>
    <scope>NUCLEOTIDE SEQUENCE [LARGE SCALE GENOMIC DNA]</scope>
    <source>
        <strain evidence="3 4">VM1</strain>
    </source>
</reference>
<feature type="transmembrane region" description="Helical" evidence="2">
    <location>
        <begin position="305"/>
        <end position="327"/>
    </location>
</feature>
<evidence type="ECO:0000256" key="1">
    <source>
        <dbReference type="SAM" id="Coils"/>
    </source>
</evidence>
<evidence type="ECO:0000313" key="4">
    <source>
        <dbReference type="Proteomes" id="UP000280842"/>
    </source>
</evidence>
<keyword evidence="4" id="KW-1185">Reference proteome</keyword>
<keyword evidence="1" id="KW-0175">Coiled coil</keyword>
<evidence type="ECO:0000256" key="2">
    <source>
        <dbReference type="SAM" id="Phobius"/>
    </source>
</evidence>
<keyword evidence="2" id="KW-1133">Transmembrane helix</keyword>
<name>A0A3M0BIF5_9AQUI</name>
<dbReference type="AlphaFoldDB" id="A0A3M0BIF5"/>